<dbReference type="InterPro" id="IPR015390">
    <property type="entry name" value="Rabaptin_Rab5-bd_dom"/>
</dbReference>
<dbReference type="InterPro" id="IPR003914">
    <property type="entry name" value="Rabaptin"/>
</dbReference>
<gene>
    <name evidence="2" type="primary">ORF2788</name>
</gene>
<accession>A0A0B6XVB6</accession>
<name>A0A0B6XVB6_9EUPU</name>
<dbReference type="EMBL" id="HACG01001107">
    <property type="protein sequence ID" value="CEK47972.1"/>
    <property type="molecule type" value="Transcribed_RNA"/>
</dbReference>
<reference evidence="2" key="1">
    <citation type="submission" date="2014-12" db="EMBL/GenBank/DDBJ databases">
        <title>Insight into the proteome of Arion vulgaris.</title>
        <authorList>
            <person name="Aradska J."/>
            <person name="Bulat T."/>
            <person name="Smidak R."/>
            <person name="Sarate P."/>
            <person name="Gangsoo J."/>
            <person name="Sialana F."/>
            <person name="Bilban M."/>
            <person name="Lubec G."/>
        </authorList>
    </citation>
    <scope>NUCLEOTIDE SEQUENCE</scope>
    <source>
        <tissue evidence="2">Skin</tissue>
    </source>
</reference>
<protein>
    <recommendedName>
        <fullName evidence="1">Rabaptin GTPase-Rab5 binding domain-containing protein</fullName>
    </recommendedName>
</protein>
<dbReference type="PANTHER" id="PTHR31179:SF7">
    <property type="entry name" value="FYVE-TYPE DOMAIN-CONTAINING PROTEIN"/>
    <property type="match status" value="1"/>
</dbReference>
<evidence type="ECO:0000313" key="2">
    <source>
        <dbReference type="EMBL" id="CEK47972.1"/>
    </source>
</evidence>
<dbReference type="AlphaFoldDB" id="A0A0B6XVB6"/>
<feature type="domain" description="Rabaptin GTPase-Rab5 binding" evidence="1">
    <location>
        <begin position="2"/>
        <end position="101"/>
    </location>
</feature>
<proteinExistence type="predicted"/>
<feature type="non-terminal residue" evidence="2">
    <location>
        <position position="1"/>
    </location>
</feature>
<dbReference type="GO" id="GO:0005096">
    <property type="term" value="F:GTPase activator activity"/>
    <property type="evidence" value="ECO:0007669"/>
    <property type="project" value="InterPro"/>
</dbReference>
<organism evidence="2">
    <name type="scientific">Arion vulgaris</name>
    <dbReference type="NCBI Taxonomy" id="1028688"/>
    <lineage>
        <taxon>Eukaryota</taxon>
        <taxon>Metazoa</taxon>
        <taxon>Spiralia</taxon>
        <taxon>Lophotrochozoa</taxon>
        <taxon>Mollusca</taxon>
        <taxon>Gastropoda</taxon>
        <taxon>Heterobranchia</taxon>
        <taxon>Euthyneura</taxon>
        <taxon>Panpulmonata</taxon>
        <taxon>Eupulmonata</taxon>
        <taxon>Stylommatophora</taxon>
        <taxon>Helicina</taxon>
        <taxon>Arionoidea</taxon>
        <taxon>Arionidae</taxon>
        <taxon>Arion</taxon>
    </lineage>
</organism>
<sequence>EEMKLLLEKYRRETILAKVAKEHIEQTLKDEIVLLKSQVVGEHQEKLTQEETMTKEITSLEVKVAELHTLQEELKQEATFRLQAESKLRETESLLKSIQGKSKQAIVIMQDRLEDLDKRKSK</sequence>
<dbReference type="GO" id="GO:0006897">
    <property type="term" value="P:endocytosis"/>
    <property type="evidence" value="ECO:0007669"/>
    <property type="project" value="InterPro"/>
</dbReference>
<evidence type="ECO:0000259" key="1">
    <source>
        <dbReference type="Pfam" id="PF09311"/>
    </source>
</evidence>
<dbReference type="PANTHER" id="PTHR31179">
    <property type="entry name" value="RAB GTPASE-BINDING EFFECTOR PROTEIN"/>
    <property type="match status" value="1"/>
</dbReference>
<dbReference type="Pfam" id="PF09311">
    <property type="entry name" value="Rab5-bind"/>
    <property type="match status" value="1"/>
</dbReference>
<feature type="non-terminal residue" evidence="2">
    <location>
        <position position="122"/>
    </location>
</feature>